<evidence type="ECO:0000256" key="4">
    <source>
        <dbReference type="ARBA" id="ARBA00012564"/>
    </source>
</evidence>
<feature type="domain" description="Aminopeptidase N-like N-terminal" evidence="14">
    <location>
        <begin position="37"/>
        <end position="203"/>
    </location>
</feature>
<feature type="signal peptide" evidence="12">
    <location>
        <begin position="1"/>
        <end position="18"/>
    </location>
</feature>
<evidence type="ECO:0000259" key="13">
    <source>
        <dbReference type="Pfam" id="PF01433"/>
    </source>
</evidence>
<dbReference type="SUPFAM" id="SSF55486">
    <property type="entry name" value="Metalloproteases ('zincins'), catalytic domain"/>
    <property type="match status" value="1"/>
</dbReference>
<feature type="domain" description="Peptidase M1 membrane alanine aminopeptidase" evidence="13">
    <location>
        <begin position="242"/>
        <end position="442"/>
    </location>
</feature>
<dbReference type="AlphaFoldDB" id="A0A1L3J4H0"/>
<dbReference type="GO" id="GO:0008270">
    <property type="term" value="F:zinc ion binding"/>
    <property type="evidence" value="ECO:0007669"/>
    <property type="project" value="InterPro"/>
</dbReference>
<dbReference type="EMBL" id="CP018153">
    <property type="protein sequence ID" value="APG60025.1"/>
    <property type="molecule type" value="Genomic_DNA"/>
</dbReference>
<comment type="cofactor">
    <cofactor evidence="2">
        <name>Zn(2+)</name>
        <dbReference type="ChEBI" id="CHEBI:29105"/>
    </cofactor>
</comment>
<dbReference type="InterPro" id="IPR050344">
    <property type="entry name" value="Peptidase_M1_aminopeptidases"/>
</dbReference>
<evidence type="ECO:0000256" key="6">
    <source>
        <dbReference type="ARBA" id="ARBA00022438"/>
    </source>
</evidence>
<dbReference type="InterPro" id="IPR014782">
    <property type="entry name" value="Peptidase_M1_dom"/>
</dbReference>
<dbReference type="GO" id="GO:0006508">
    <property type="term" value="P:proteolysis"/>
    <property type="evidence" value="ECO:0007669"/>
    <property type="project" value="UniProtKB-KW"/>
</dbReference>
<dbReference type="PRINTS" id="PR00756">
    <property type="entry name" value="ALADIPTASE"/>
</dbReference>
<dbReference type="OrthoDB" id="100605at2"/>
<evidence type="ECO:0000256" key="2">
    <source>
        <dbReference type="ARBA" id="ARBA00001947"/>
    </source>
</evidence>
<organism evidence="15 16">
    <name type="scientific">Christiangramia salexigens</name>
    <dbReference type="NCBI Taxonomy" id="1913577"/>
    <lineage>
        <taxon>Bacteria</taxon>
        <taxon>Pseudomonadati</taxon>
        <taxon>Bacteroidota</taxon>
        <taxon>Flavobacteriia</taxon>
        <taxon>Flavobacteriales</taxon>
        <taxon>Flavobacteriaceae</taxon>
        <taxon>Christiangramia</taxon>
    </lineage>
</organism>
<evidence type="ECO:0000313" key="16">
    <source>
        <dbReference type="Proteomes" id="UP000182510"/>
    </source>
</evidence>
<evidence type="ECO:0000256" key="10">
    <source>
        <dbReference type="ARBA" id="ARBA00022833"/>
    </source>
</evidence>
<sequence>MKKYLKFLFLLFSVLLFSQEPESNQIEAFDFTKVSGRVKIYPEKARVEGALTYVFEVLKPADTLRIDGRKMDFTDVRFNGDPVKFFSDEKGLYVLGDFKSSKLNQISLNYTVEPDSGMYFINWDKPEIADSEKQVWTQGQGKYTSTWLPSFDDLREKLEFDLGFEFPEGYELISNGRLVKQEKLNDSTTLWQFDMENPMSSYLVAIAAGNYRSEVRTSSSGIPIHLYINPEDSLKFEPTYRNSEQIMDFLEREIGVNYPWKNYRQIPVKDFLYAGMENTGTTIFSASLVTDSTGFKDRNYINVNAHELAHQWFGNLVTAKNGKHHWLHEGFATYYALLAEKEIFGDDYYYWKLFETAEQLQELSDMGKGESLLNPKASSLTFYQKGAWALHMLREKIGNEAFRKGMKEYLELYSFSNSDTDEFLAEMQKASGVDLAQFKSNWLEQSAFKSYAALESLKRSEFIKSYLSIAALRETPLEDKNEVLKKALDFPVNDYIGQEVVHQLAGENSEVAIQLYNKAFNTNNLYVRQAIAISMNEIPSMLKGKFESLLSDSSYLTKEVALYKLWEQFPENRHTYLDQTEGVEGFYNKNIRMLWLTLSLVTPEYRPEHSQEYFEELVSYTEAWRPFELRENAFGYLYQLGAFESESLKNLVKATNHHTYSFRNYSRKLLEELLKSERYRRDLIDLAEKMNENDVSYLRSKISG</sequence>
<dbReference type="GO" id="GO:0070006">
    <property type="term" value="F:metalloaminopeptidase activity"/>
    <property type="evidence" value="ECO:0007669"/>
    <property type="project" value="TreeGrafter"/>
</dbReference>
<dbReference type="Proteomes" id="UP000182510">
    <property type="component" value="Chromosome"/>
</dbReference>
<evidence type="ECO:0000256" key="8">
    <source>
        <dbReference type="ARBA" id="ARBA00022723"/>
    </source>
</evidence>
<keyword evidence="7" id="KW-0645">Protease</keyword>
<feature type="chain" id="PRO_5012882593" description="Aminopeptidase N" evidence="12">
    <location>
        <begin position="19"/>
        <end position="704"/>
    </location>
</feature>
<dbReference type="Gene3D" id="2.60.40.1730">
    <property type="entry name" value="tricorn interacting facor f3 domain"/>
    <property type="match status" value="1"/>
</dbReference>
<dbReference type="Pfam" id="PF01433">
    <property type="entry name" value="Peptidase_M1"/>
    <property type="match status" value="1"/>
</dbReference>
<dbReference type="GO" id="GO:0005737">
    <property type="term" value="C:cytoplasm"/>
    <property type="evidence" value="ECO:0007669"/>
    <property type="project" value="TreeGrafter"/>
</dbReference>
<evidence type="ECO:0000256" key="1">
    <source>
        <dbReference type="ARBA" id="ARBA00000098"/>
    </source>
</evidence>
<keyword evidence="9" id="KW-0378">Hydrolase</keyword>
<protein>
    <recommendedName>
        <fullName evidence="5">Aminopeptidase N</fullName>
        <ecNumber evidence="4">3.4.11.2</ecNumber>
    </recommendedName>
</protein>
<keyword evidence="10" id="KW-0862">Zinc</keyword>
<evidence type="ECO:0000256" key="3">
    <source>
        <dbReference type="ARBA" id="ARBA00010136"/>
    </source>
</evidence>
<dbReference type="PANTHER" id="PTHR11533:SF174">
    <property type="entry name" value="PUROMYCIN-SENSITIVE AMINOPEPTIDASE-RELATED"/>
    <property type="match status" value="1"/>
</dbReference>
<keyword evidence="16" id="KW-1185">Reference proteome</keyword>
<dbReference type="GO" id="GO:0016020">
    <property type="term" value="C:membrane"/>
    <property type="evidence" value="ECO:0007669"/>
    <property type="project" value="TreeGrafter"/>
</dbReference>
<evidence type="ECO:0000256" key="12">
    <source>
        <dbReference type="SAM" id="SignalP"/>
    </source>
</evidence>
<dbReference type="GO" id="GO:0016285">
    <property type="term" value="F:alanyl aminopeptidase activity"/>
    <property type="evidence" value="ECO:0007669"/>
    <property type="project" value="UniProtKB-EC"/>
</dbReference>
<keyword evidence="12" id="KW-0732">Signal</keyword>
<dbReference type="RefSeq" id="WP_072552673.1">
    <property type="nucleotide sequence ID" value="NZ_CP018153.1"/>
</dbReference>
<dbReference type="InterPro" id="IPR027268">
    <property type="entry name" value="Peptidase_M4/M1_CTD_sf"/>
</dbReference>
<dbReference type="InterPro" id="IPR042097">
    <property type="entry name" value="Aminopeptidase_N-like_N_sf"/>
</dbReference>
<reference evidence="15 16" key="1">
    <citation type="submission" date="2016-11" db="EMBL/GenBank/DDBJ databases">
        <title>Gramella sp. LPB0144 isolated from marine environment.</title>
        <authorList>
            <person name="Kim E."/>
            <person name="Yi H."/>
        </authorList>
    </citation>
    <scope>NUCLEOTIDE SEQUENCE [LARGE SCALE GENOMIC DNA]</scope>
    <source>
        <strain evidence="15 16">LPB0144</strain>
    </source>
</reference>
<dbReference type="Gene3D" id="1.10.390.10">
    <property type="entry name" value="Neutral Protease Domain 2"/>
    <property type="match status" value="1"/>
</dbReference>
<proteinExistence type="inferred from homology"/>
<evidence type="ECO:0000259" key="14">
    <source>
        <dbReference type="Pfam" id="PF17900"/>
    </source>
</evidence>
<dbReference type="GO" id="GO:0043171">
    <property type="term" value="P:peptide catabolic process"/>
    <property type="evidence" value="ECO:0007669"/>
    <property type="project" value="TreeGrafter"/>
</dbReference>
<comment type="catalytic activity">
    <reaction evidence="1">
        <text>Release of an N-terminal amino acid, Xaa-|-Yaa- from a peptide, amide or arylamide. Xaa is preferably Ala, but may be most amino acids including Pro (slow action). When a terminal hydrophobic residue is followed by a prolyl residue, the two may be released as an intact Xaa-Pro dipeptide.</text>
        <dbReference type="EC" id="3.4.11.2"/>
    </reaction>
</comment>
<gene>
    <name evidence="15" type="ORF">LPB144_06160</name>
</gene>
<evidence type="ECO:0000256" key="7">
    <source>
        <dbReference type="ARBA" id="ARBA00022670"/>
    </source>
</evidence>
<keyword evidence="8" id="KW-0479">Metal-binding</keyword>
<dbReference type="GO" id="GO:0005615">
    <property type="term" value="C:extracellular space"/>
    <property type="evidence" value="ECO:0007669"/>
    <property type="project" value="TreeGrafter"/>
</dbReference>
<dbReference type="PANTHER" id="PTHR11533">
    <property type="entry name" value="PROTEASE M1 ZINC METALLOPROTEASE"/>
    <property type="match status" value="1"/>
</dbReference>
<dbReference type="STRING" id="1913577.LPB144_06160"/>
<keyword evidence="6 15" id="KW-0031">Aminopeptidase</keyword>
<dbReference type="InterPro" id="IPR001930">
    <property type="entry name" value="Peptidase_M1"/>
</dbReference>
<evidence type="ECO:0000256" key="5">
    <source>
        <dbReference type="ARBA" id="ARBA00015611"/>
    </source>
</evidence>
<evidence type="ECO:0000313" key="15">
    <source>
        <dbReference type="EMBL" id="APG60025.1"/>
    </source>
</evidence>
<dbReference type="InterPro" id="IPR045357">
    <property type="entry name" value="Aminopeptidase_N-like_N"/>
</dbReference>
<dbReference type="SUPFAM" id="SSF63737">
    <property type="entry name" value="Leukotriene A4 hydrolase N-terminal domain"/>
    <property type="match status" value="1"/>
</dbReference>
<evidence type="ECO:0000256" key="11">
    <source>
        <dbReference type="ARBA" id="ARBA00023049"/>
    </source>
</evidence>
<keyword evidence="11" id="KW-0482">Metalloprotease</keyword>
<dbReference type="EC" id="3.4.11.2" evidence="4"/>
<evidence type="ECO:0000256" key="9">
    <source>
        <dbReference type="ARBA" id="ARBA00022801"/>
    </source>
</evidence>
<accession>A0A1L3J4H0</accession>
<comment type="similarity">
    <text evidence="3">Belongs to the peptidase M1 family.</text>
</comment>
<name>A0A1L3J4H0_9FLAO</name>
<dbReference type="KEGG" id="grl:LPB144_06160"/>
<dbReference type="Pfam" id="PF17900">
    <property type="entry name" value="Peptidase_M1_N"/>
    <property type="match status" value="1"/>
</dbReference>
<dbReference type="CDD" id="cd09603">
    <property type="entry name" value="M1_APN_like"/>
    <property type="match status" value="1"/>
</dbReference>
<dbReference type="GO" id="GO:0042277">
    <property type="term" value="F:peptide binding"/>
    <property type="evidence" value="ECO:0007669"/>
    <property type="project" value="TreeGrafter"/>
</dbReference>